<name>A0ACC1QQL6_9HYPO</name>
<protein>
    <submittedName>
        <fullName evidence="1">Uncharacterized protein</fullName>
    </submittedName>
</protein>
<reference evidence="1" key="1">
    <citation type="submission" date="2022-07" db="EMBL/GenBank/DDBJ databases">
        <title>Genome Sequence of Lecanicillium saksenae.</title>
        <authorList>
            <person name="Buettner E."/>
        </authorList>
    </citation>
    <scope>NUCLEOTIDE SEQUENCE</scope>
    <source>
        <strain evidence="1">VT-O1</strain>
    </source>
</reference>
<comment type="caution">
    <text evidence="1">The sequence shown here is derived from an EMBL/GenBank/DDBJ whole genome shotgun (WGS) entry which is preliminary data.</text>
</comment>
<gene>
    <name evidence="1" type="ORF">NLG97_g6297</name>
</gene>
<dbReference type="Proteomes" id="UP001148737">
    <property type="component" value="Unassembled WGS sequence"/>
</dbReference>
<sequence>MKVAVVGGGPAGITTLKFLATAHTFFPIPPIEVRLFEAGDEIGGTFVQRVYEDAEVLPTPPITICAAAYTNDLYRWCRPST</sequence>
<evidence type="ECO:0000313" key="1">
    <source>
        <dbReference type="EMBL" id="KAJ3487939.1"/>
    </source>
</evidence>
<dbReference type="EMBL" id="JANAKD010000814">
    <property type="protein sequence ID" value="KAJ3487939.1"/>
    <property type="molecule type" value="Genomic_DNA"/>
</dbReference>
<evidence type="ECO:0000313" key="2">
    <source>
        <dbReference type="Proteomes" id="UP001148737"/>
    </source>
</evidence>
<keyword evidence="2" id="KW-1185">Reference proteome</keyword>
<accession>A0ACC1QQL6</accession>
<proteinExistence type="predicted"/>
<organism evidence="1 2">
    <name type="scientific">Lecanicillium saksenae</name>
    <dbReference type="NCBI Taxonomy" id="468837"/>
    <lineage>
        <taxon>Eukaryota</taxon>
        <taxon>Fungi</taxon>
        <taxon>Dikarya</taxon>
        <taxon>Ascomycota</taxon>
        <taxon>Pezizomycotina</taxon>
        <taxon>Sordariomycetes</taxon>
        <taxon>Hypocreomycetidae</taxon>
        <taxon>Hypocreales</taxon>
        <taxon>Cordycipitaceae</taxon>
        <taxon>Lecanicillium</taxon>
    </lineage>
</organism>